<evidence type="ECO:0000256" key="2">
    <source>
        <dbReference type="ARBA" id="ARBA00022670"/>
    </source>
</evidence>
<dbReference type="InterPro" id="IPR041382">
    <property type="entry name" value="SH3_16"/>
</dbReference>
<dbReference type="AlphaFoldDB" id="A0A921NW02"/>
<keyword evidence="4" id="KW-0788">Thiol protease</keyword>
<dbReference type="GO" id="GO:0006508">
    <property type="term" value="P:proteolysis"/>
    <property type="evidence" value="ECO:0007669"/>
    <property type="project" value="UniProtKB-KW"/>
</dbReference>
<dbReference type="Gene3D" id="3.90.1720.10">
    <property type="entry name" value="endopeptidase domain like (from Nostoc punctiforme)"/>
    <property type="match status" value="1"/>
</dbReference>
<dbReference type="PROSITE" id="PS51935">
    <property type="entry name" value="NLPC_P60"/>
    <property type="match status" value="1"/>
</dbReference>
<proteinExistence type="inferred from homology"/>
<dbReference type="Pfam" id="PF00877">
    <property type="entry name" value="NLPC_P60"/>
    <property type="match status" value="1"/>
</dbReference>
<organism evidence="6 7">
    <name type="scientific">Profundibacterium mesophilum KAUST100406-0324</name>
    <dbReference type="NCBI Taxonomy" id="1037889"/>
    <lineage>
        <taxon>Bacteria</taxon>
        <taxon>Pseudomonadati</taxon>
        <taxon>Pseudomonadota</taxon>
        <taxon>Alphaproteobacteria</taxon>
        <taxon>Rhodobacterales</taxon>
        <taxon>Roseobacteraceae</taxon>
        <taxon>Profundibacterium</taxon>
    </lineage>
</organism>
<evidence type="ECO:0000256" key="3">
    <source>
        <dbReference type="ARBA" id="ARBA00022801"/>
    </source>
</evidence>
<evidence type="ECO:0000256" key="4">
    <source>
        <dbReference type="ARBA" id="ARBA00022807"/>
    </source>
</evidence>
<gene>
    <name evidence="6" type="ORF">PMES_01242</name>
</gene>
<keyword evidence="3" id="KW-0378">Hydrolase</keyword>
<dbReference type="Proteomes" id="UP000698242">
    <property type="component" value="Unassembled WGS sequence"/>
</dbReference>
<evidence type="ECO:0000259" key="5">
    <source>
        <dbReference type="PROSITE" id="PS51935"/>
    </source>
</evidence>
<dbReference type="Pfam" id="PF18348">
    <property type="entry name" value="SH3_16"/>
    <property type="match status" value="1"/>
</dbReference>
<keyword evidence="2" id="KW-0645">Protease</keyword>
<dbReference type="EMBL" id="APKE01000014">
    <property type="protein sequence ID" value="KAF0676510.1"/>
    <property type="molecule type" value="Genomic_DNA"/>
</dbReference>
<keyword evidence="7" id="KW-1185">Reference proteome</keyword>
<sequence length="281" mass="29825">MTDRRLTPANGRVAAAHLKGLVSAERFAEGTPRRVVVPVADLWARPDAGARERQLVWGEAVTVYDESGGMAFIQAARDGYVGYVPEAALGAPEDITHTVSVPATHLYPVPDMKHPGAQHLSFGARLRIVSASADGTFFETSEGRFVPRPHVRPARAPFTDPVAVAQLFFGVPYLWGGNSVLGIDCSGLVQMGCLAAGIACPGDSDLQEAELGAALAPGSPQMRGDLLFWRGHVALAVDEDVLIHANAHHMAVAYEPAAEAIARIEEQGGGPVTSQRRLPRS</sequence>
<dbReference type="InterPro" id="IPR000064">
    <property type="entry name" value="NLP_P60_dom"/>
</dbReference>
<comment type="similarity">
    <text evidence="1">Belongs to the peptidase C40 family.</text>
</comment>
<dbReference type="SUPFAM" id="SSF54001">
    <property type="entry name" value="Cysteine proteinases"/>
    <property type="match status" value="1"/>
</dbReference>
<dbReference type="RefSeq" id="WP_159964636.1">
    <property type="nucleotide sequence ID" value="NZ_APKE01000014.1"/>
</dbReference>
<dbReference type="InterPro" id="IPR051794">
    <property type="entry name" value="PG_Endopeptidase_C40"/>
</dbReference>
<dbReference type="OrthoDB" id="9813368at2"/>
<dbReference type="PANTHER" id="PTHR47359">
    <property type="entry name" value="PEPTIDOGLYCAN DL-ENDOPEPTIDASE CWLO"/>
    <property type="match status" value="1"/>
</dbReference>
<reference evidence="6" key="1">
    <citation type="submission" date="2013-03" db="EMBL/GenBank/DDBJ databases">
        <title>Genome Sequence of the Profundibacterium mesophilum strain KAUST100406-0324T from Red Sea, a novel genus in the family Rhodobacteraceae.</title>
        <authorList>
            <person name="Essack M."/>
            <person name="Alam I."/>
            <person name="Lafi F."/>
            <person name="Alawi W."/>
            <person name="Kamanu F."/>
            <person name="Al-Suwailem A."/>
            <person name="Lee O.O."/>
            <person name="Xu Y."/>
            <person name="Bajic V."/>
            <person name="Qian P.-Y."/>
            <person name="Archer J."/>
        </authorList>
    </citation>
    <scope>NUCLEOTIDE SEQUENCE</scope>
    <source>
        <strain evidence="6">KAUST100406-0324</strain>
    </source>
</reference>
<evidence type="ECO:0000313" key="6">
    <source>
        <dbReference type="EMBL" id="KAF0676510.1"/>
    </source>
</evidence>
<dbReference type="GO" id="GO:0008234">
    <property type="term" value="F:cysteine-type peptidase activity"/>
    <property type="evidence" value="ECO:0007669"/>
    <property type="project" value="UniProtKB-KW"/>
</dbReference>
<dbReference type="PANTHER" id="PTHR47359:SF3">
    <property type="entry name" value="NLP_P60 DOMAIN-CONTAINING PROTEIN-RELATED"/>
    <property type="match status" value="1"/>
</dbReference>
<comment type="caution">
    <text evidence="6">The sequence shown here is derived from an EMBL/GenBank/DDBJ whole genome shotgun (WGS) entry which is preliminary data.</text>
</comment>
<feature type="domain" description="NlpC/P60" evidence="5">
    <location>
        <begin position="155"/>
        <end position="279"/>
    </location>
</feature>
<evidence type="ECO:0000313" key="7">
    <source>
        <dbReference type="Proteomes" id="UP000698242"/>
    </source>
</evidence>
<dbReference type="InterPro" id="IPR038765">
    <property type="entry name" value="Papain-like_cys_pep_sf"/>
</dbReference>
<accession>A0A921NW02</accession>
<protein>
    <submittedName>
        <fullName evidence="6">V-type H+-transporting ATPase subunit A</fullName>
    </submittedName>
</protein>
<evidence type="ECO:0000256" key="1">
    <source>
        <dbReference type="ARBA" id="ARBA00007074"/>
    </source>
</evidence>
<name>A0A921NW02_9RHOB</name>